<evidence type="ECO:0000256" key="2">
    <source>
        <dbReference type="ARBA" id="ARBA00023002"/>
    </source>
</evidence>
<evidence type="ECO:0000313" key="4">
    <source>
        <dbReference type="EMBL" id="ABK98408.1"/>
    </source>
</evidence>
<dbReference type="EMBL" id="CP000482">
    <property type="protein sequence ID" value="ABK98408.1"/>
    <property type="molecule type" value="Genomic_DNA"/>
</dbReference>
<proteinExistence type="predicted"/>
<accession>A1AM38</accession>
<evidence type="ECO:0000256" key="1">
    <source>
        <dbReference type="ARBA" id="ARBA00022630"/>
    </source>
</evidence>
<dbReference type="GO" id="GO:0016491">
    <property type="term" value="F:oxidoreductase activity"/>
    <property type="evidence" value="ECO:0007669"/>
    <property type="project" value="UniProtKB-KW"/>
</dbReference>
<dbReference type="InterPro" id="IPR013785">
    <property type="entry name" value="Aldolase_TIM"/>
</dbReference>
<feature type="domain" description="NADH:flavin oxidoreductase/NADH oxidase N-terminal" evidence="3">
    <location>
        <begin position="21"/>
        <end position="354"/>
    </location>
</feature>
<keyword evidence="2" id="KW-0560">Oxidoreductase</keyword>
<keyword evidence="1" id="KW-0285">Flavoprotein</keyword>
<protein>
    <submittedName>
        <fullName evidence="4">NADH:flavin oxidoreductase/NADH oxidase</fullName>
    </submittedName>
</protein>
<dbReference type="PANTHER" id="PTHR43656">
    <property type="entry name" value="BINDING OXIDOREDUCTASE, PUTATIVE (AFU_ORTHOLOGUE AFUA_2G08260)-RELATED"/>
    <property type="match status" value="1"/>
</dbReference>
<organism evidence="4 5">
    <name type="scientific">Pelobacter propionicus (strain DSM 2379 / NBRC 103807 / OttBd1)</name>
    <dbReference type="NCBI Taxonomy" id="338966"/>
    <lineage>
        <taxon>Bacteria</taxon>
        <taxon>Pseudomonadati</taxon>
        <taxon>Thermodesulfobacteriota</taxon>
        <taxon>Desulfuromonadia</taxon>
        <taxon>Desulfuromonadales</taxon>
        <taxon>Desulfuromonadaceae</taxon>
        <taxon>Pelobacter</taxon>
    </lineage>
</organism>
<dbReference type="Gene3D" id="3.20.20.70">
    <property type="entry name" value="Aldolase class I"/>
    <property type="match status" value="1"/>
</dbReference>
<dbReference type="GO" id="GO:0010181">
    <property type="term" value="F:FMN binding"/>
    <property type="evidence" value="ECO:0007669"/>
    <property type="project" value="InterPro"/>
</dbReference>
<dbReference type="KEGG" id="ppd:Ppro_0778"/>
<dbReference type="PANTHER" id="PTHR43656:SF2">
    <property type="entry name" value="BINDING OXIDOREDUCTASE, PUTATIVE (AFU_ORTHOLOGUE AFUA_2G08260)-RELATED"/>
    <property type="match status" value="1"/>
</dbReference>
<dbReference type="eggNOG" id="COG1902">
    <property type="taxonomic scope" value="Bacteria"/>
</dbReference>
<gene>
    <name evidence="4" type="ordered locus">Ppro_0778</name>
</gene>
<dbReference type="CDD" id="cd02803">
    <property type="entry name" value="OYE_like_FMN_family"/>
    <property type="match status" value="1"/>
</dbReference>
<dbReference type="HOGENOM" id="CLU_012153_2_3_7"/>
<dbReference type="InterPro" id="IPR051799">
    <property type="entry name" value="NADH_flavin_oxidoreductase"/>
</dbReference>
<dbReference type="AlphaFoldDB" id="A1AM38"/>
<name>A1AM38_PELPD</name>
<evidence type="ECO:0000313" key="5">
    <source>
        <dbReference type="Proteomes" id="UP000006732"/>
    </source>
</evidence>
<dbReference type="Proteomes" id="UP000006732">
    <property type="component" value="Chromosome"/>
</dbReference>
<reference evidence="4 5" key="1">
    <citation type="submission" date="2006-10" db="EMBL/GenBank/DDBJ databases">
        <title>Complete sequence of chromosome of Pelobacter propionicus DSM 2379.</title>
        <authorList>
            <consortium name="US DOE Joint Genome Institute"/>
            <person name="Copeland A."/>
            <person name="Lucas S."/>
            <person name="Lapidus A."/>
            <person name="Barry K."/>
            <person name="Detter J.C."/>
            <person name="Glavina del Rio T."/>
            <person name="Hammon N."/>
            <person name="Israni S."/>
            <person name="Dalin E."/>
            <person name="Tice H."/>
            <person name="Pitluck S."/>
            <person name="Saunders E."/>
            <person name="Brettin T."/>
            <person name="Bruce D."/>
            <person name="Han C."/>
            <person name="Tapia R."/>
            <person name="Schmutz J."/>
            <person name="Larimer F."/>
            <person name="Land M."/>
            <person name="Hauser L."/>
            <person name="Kyrpides N."/>
            <person name="Kim E."/>
            <person name="Lovley D."/>
            <person name="Richardson P."/>
        </authorList>
    </citation>
    <scope>NUCLEOTIDE SEQUENCE [LARGE SCALE GENOMIC DNA]</scope>
    <source>
        <strain evidence="5">DSM 2379 / NBRC 103807 / OttBd1</strain>
    </source>
</reference>
<keyword evidence="5" id="KW-1185">Reference proteome</keyword>
<dbReference type="SUPFAM" id="SSF51395">
    <property type="entry name" value="FMN-linked oxidoreductases"/>
    <property type="match status" value="1"/>
</dbReference>
<dbReference type="InterPro" id="IPR001155">
    <property type="entry name" value="OxRdtase_FMN_N"/>
</dbReference>
<dbReference type="STRING" id="338966.Ppro_0778"/>
<evidence type="ECO:0000259" key="3">
    <source>
        <dbReference type="Pfam" id="PF00724"/>
    </source>
</evidence>
<sequence length="386" mass="41269">MMGQVEETSHTIRMEDSGMAKLFEKSVIKSMELDNRFVRSATWEGMAGTDGSCTQPLIDQTAALAEGGVGLIITGHAFVSPEGQAGPWQIGVHRDDLLPGLTCMADAVHRAGGKIALQIAHAGCYGFASGTGIEAVGPSCGIPDKTPPCRELTREEIGVIRAAFGRAAGRAKSAGFDAVQIHAAHGYLLSEFLSPFFNRRNDEYGGPVENRARIVLEVLESVRQEVGDDYPVLIKLNSQDFIDGGLSVDDMLVVAVLLEKGGVDAIEMSGGTIYASGELSAIRTGVLATPEEEVYYRDAALRFKQEIAVPLMLVGGVRSLEVAEALVEDGVTDYVSLCRPLIREPGLVNRWRSGDRRKAGCLSENACFGPLMKGEGLVCPLKRGES</sequence>
<dbReference type="Pfam" id="PF00724">
    <property type="entry name" value="Oxidored_FMN"/>
    <property type="match status" value="1"/>
</dbReference>